<keyword evidence="2" id="KW-0695">RNA-directed DNA polymerase</keyword>
<protein>
    <submittedName>
        <fullName evidence="2">Rna-directed dna polymerase from mobile element jockey-like</fullName>
    </submittedName>
</protein>
<sequence>MCQKTSHRGRRQAWLNRVGSWQPTTSGVLQGSGPGLFLFNIFINERDEGIKCTLSKFAADTKLSRSVDLFEGRKALQKDLDRLDRWAEANGMSFNKAKCWVLHLGHTNPMRRYRLGEERLELPCRKGPGSVGQQLTEHEPAVCRGGQEGQQHPGLYQEQRGQQEQGRDHPPVLGTGEATCQVLCPVLGPSR</sequence>
<dbReference type="GO" id="GO:0003964">
    <property type="term" value="F:RNA-directed DNA polymerase activity"/>
    <property type="evidence" value="ECO:0007669"/>
    <property type="project" value="UniProtKB-KW"/>
</dbReference>
<accession>A0A2I0T400</accession>
<reference evidence="3" key="2">
    <citation type="submission" date="2017-12" db="EMBL/GenBank/DDBJ databases">
        <title>Genome sequence of the Bar-tailed Godwit (Limosa lapponica baueri).</title>
        <authorList>
            <person name="Lima N.C.B."/>
            <person name="Parody-Merino A.M."/>
            <person name="Battley P.F."/>
            <person name="Fidler A.E."/>
            <person name="Prosdocimi F."/>
        </authorList>
    </citation>
    <scope>NUCLEOTIDE SEQUENCE [LARGE SCALE GENOMIC DNA]</scope>
</reference>
<feature type="region of interest" description="Disordered" evidence="1">
    <location>
        <begin position="144"/>
        <end position="174"/>
    </location>
</feature>
<dbReference type="PANTHER" id="PTHR33332">
    <property type="entry name" value="REVERSE TRANSCRIPTASE DOMAIN-CONTAINING PROTEIN"/>
    <property type="match status" value="1"/>
</dbReference>
<evidence type="ECO:0000313" key="2">
    <source>
        <dbReference type="EMBL" id="PKU28519.1"/>
    </source>
</evidence>
<organism evidence="2 3">
    <name type="scientific">Limosa lapponica baueri</name>
    <dbReference type="NCBI Taxonomy" id="1758121"/>
    <lineage>
        <taxon>Eukaryota</taxon>
        <taxon>Metazoa</taxon>
        <taxon>Chordata</taxon>
        <taxon>Craniata</taxon>
        <taxon>Vertebrata</taxon>
        <taxon>Euteleostomi</taxon>
        <taxon>Archelosauria</taxon>
        <taxon>Archosauria</taxon>
        <taxon>Dinosauria</taxon>
        <taxon>Saurischia</taxon>
        <taxon>Theropoda</taxon>
        <taxon>Coelurosauria</taxon>
        <taxon>Aves</taxon>
        <taxon>Neognathae</taxon>
        <taxon>Neoaves</taxon>
        <taxon>Charadriiformes</taxon>
        <taxon>Scolopacidae</taxon>
        <taxon>Limosa</taxon>
    </lineage>
</organism>
<name>A0A2I0T400_LIMLA</name>
<evidence type="ECO:0000313" key="3">
    <source>
        <dbReference type="Proteomes" id="UP000233556"/>
    </source>
</evidence>
<gene>
    <name evidence="2" type="ORF">llap_21178</name>
</gene>
<keyword evidence="3" id="KW-1185">Reference proteome</keyword>
<evidence type="ECO:0000256" key="1">
    <source>
        <dbReference type="SAM" id="MobiDB-lite"/>
    </source>
</evidence>
<dbReference type="Proteomes" id="UP000233556">
    <property type="component" value="Unassembled WGS sequence"/>
</dbReference>
<proteinExistence type="predicted"/>
<reference evidence="3" key="1">
    <citation type="submission" date="2017-11" db="EMBL/GenBank/DDBJ databases">
        <authorList>
            <person name="Lima N.C."/>
            <person name="Parody-Merino A.M."/>
            <person name="Battley P.F."/>
            <person name="Fidler A.E."/>
            <person name="Prosdocimi F."/>
        </authorList>
    </citation>
    <scope>NUCLEOTIDE SEQUENCE [LARGE SCALE GENOMIC DNA]</scope>
</reference>
<dbReference type="EMBL" id="KZ520238">
    <property type="protein sequence ID" value="PKU28519.1"/>
    <property type="molecule type" value="Genomic_DNA"/>
</dbReference>
<keyword evidence="2" id="KW-0548">Nucleotidyltransferase</keyword>
<keyword evidence="2" id="KW-0808">Transferase</keyword>
<dbReference type="AlphaFoldDB" id="A0A2I0T400"/>